<reference evidence="2" key="3">
    <citation type="journal article" date="2000" name="Genome Res.">
        <title>RIKEN integrated sequence analysis (RISA) system--384-format sequencing pipeline with 384 multicapillary sequencer.</title>
        <authorList>
            <person name="Shibata K."/>
            <person name="Itoh M."/>
            <person name="Aizawa K."/>
            <person name="Nagaoka S."/>
            <person name="Sasaki N."/>
            <person name="Carninci P."/>
            <person name="Konno H."/>
            <person name="Akiyama J."/>
            <person name="Nishi K."/>
            <person name="Kitsunai T."/>
            <person name="Tashiro H."/>
            <person name="Itoh M."/>
            <person name="Sumi N."/>
            <person name="Ishii Y."/>
            <person name="Nakamura S."/>
            <person name="Hazama M."/>
            <person name="Nishine T."/>
            <person name="Harada A."/>
            <person name="Yamamoto R."/>
            <person name="Matsumoto H."/>
            <person name="Sakaguchi S."/>
            <person name="Ikegami T."/>
            <person name="Kashiwagi K."/>
            <person name="Fujiwake S."/>
            <person name="Inoue K."/>
            <person name="Togawa Y."/>
            <person name="Izawa M."/>
            <person name="Ohara E."/>
            <person name="Watahiki M."/>
            <person name="Yoneda Y."/>
            <person name="Ishikawa T."/>
            <person name="Ozawa K."/>
            <person name="Tanaka T."/>
            <person name="Matsuura S."/>
            <person name="Kawai J."/>
            <person name="Okazaki Y."/>
            <person name="Muramatsu M."/>
            <person name="Inoue Y."/>
            <person name="Kira A."/>
            <person name="Hayashizaki Y."/>
        </authorList>
    </citation>
    <scope>NUCLEOTIDE SEQUENCE</scope>
    <source>
        <strain evidence="2">C57BL/6J</strain>
        <tissue evidence="2">Hypothalamus</tissue>
    </source>
</reference>
<dbReference type="EMBL" id="AK138144">
    <property type="protein sequence ID" value="BAE23560.1"/>
    <property type="molecule type" value="mRNA"/>
</dbReference>
<feature type="non-terminal residue" evidence="2">
    <location>
        <position position="1"/>
    </location>
</feature>
<evidence type="ECO:0000313" key="2">
    <source>
        <dbReference type="EMBL" id="BAE23560.1"/>
    </source>
</evidence>
<reference evidence="2" key="5">
    <citation type="journal article" date="2002" name="Nature">
        <title>Analysis of the mouse transcriptome based on functional annotation of 60,770 full-length cDNAs.</title>
        <authorList>
            <consortium name="The FANTOM Consortium and the RIKEN Genome Exploration Research Group Phase I and II Team"/>
        </authorList>
    </citation>
    <scope>NUCLEOTIDE SEQUENCE</scope>
    <source>
        <strain evidence="2">C57BL/6J</strain>
        <tissue evidence="2">Hypothalamus</tissue>
    </source>
</reference>
<reference evidence="2" key="8">
    <citation type="journal article" date="2005" name="Science">
        <title>Antisense Transcription in the Mammalian Transcriptome.</title>
        <authorList>
            <consortium name="RIKEN Genome Exploration Research Group and Genome Science Group (Genome Network Project Core Group) and the FANTOM Consortium"/>
        </authorList>
    </citation>
    <scope>NUCLEOTIDE SEQUENCE</scope>
    <source>
        <strain evidence="2">C57BL/6J</strain>
        <tissue evidence="2">Hypothalamus</tissue>
    </source>
</reference>
<protein>
    <submittedName>
        <fullName evidence="2">Uncharacterized protein</fullName>
    </submittedName>
</protein>
<dbReference type="AGR" id="MGI:1100860"/>
<reference evidence="2" key="4">
    <citation type="journal article" date="2001" name="Nature">
        <title>Functional annotation of a full-length mouse cDNA collection.</title>
        <authorList>
            <consortium name="The RIKEN Genome Exploration Research Group Phase II Team and the FANTOM Consortium"/>
        </authorList>
    </citation>
    <scope>NUCLEOTIDE SEQUENCE</scope>
    <source>
        <strain evidence="2">C57BL/6J</strain>
        <tissue evidence="2">Hypothalamus</tissue>
    </source>
</reference>
<evidence type="ECO:0000256" key="1">
    <source>
        <dbReference type="SAM" id="MobiDB-lite"/>
    </source>
</evidence>
<reference evidence="2" key="1">
    <citation type="journal article" date="1999" name="Methods Enzymol.">
        <title>High-efficiency full-length cDNA cloning.</title>
        <authorList>
            <person name="Carninci P."/>
            <person name="Hayashizaki Y."/>
        </authorList>
    </citation>
    <scope>NUCLEOTIDE SEQUENCE</scope>
    <source>
        <strain evidence="2">C57BL/6J</strain>
        <tissue evidence="2">Hypothalamus</tissue>
    </source>
</reference>
<dbReference type="AlphaFoldDB" id="Q3UUR4"/>
<proteinExistence type="evidence at transcript level"/>
<organism evidence="2">
    <name type="scientific">Mus musculus</name>
    <name type="common">Mouse</name>
    <dbReference type="NCBI Taxonomy" id="10090"/>
    <lineage>
        <taxon>Eukaryota</taxon>
        <taxon>Metazoa</taxon>
        <taxon>Chordata</taxon>
        <taxon>Craniata</taxon>
        <taxon>Vertebrata</taxon>
        <taxon>Euteleostomi</taxon>
        <taxon>Mammalia</taxon>
        <taxon>Eutheria</taxon>
        <taxon>Euarchontoglires</taxon>
        <taxon>Glires</taxon>
        <taxon>Rodentia</taxon>
        <taxon>Myomorpha</taxon>
        <taxon>Muroidea</taxon>
        <taxon>Muridae</taxon>
        <taxon>Murinae</taxon>
        <taxon>Mus</taxon>
        <taxon>Mus</taxon>
    </lineage>
</organism>
<gene>
    <name evidence="3" type="primary">Frs2</name>
</gene>
<accession>Q3UUR4</accession>
<reference evidence="2" key="2">
    <citation type="journal article" date="2000" name="Genome Res.">
        <title>Normalization and subtraction of cap-trapper-selected cDNAs to prepare full-length cDNA libraries for rapid discovery of new genes.</title>
        <authorList>
            <person name="Carninci P."/>
            <person name="Shibata Y."/>
            <person name="Hayatsu N."/>
            <person name="Sugahara Y."/>
            <person name="Shibata K."/>
            <person name="Itoh M."/>
            <person name="Konno H."/>
            <person name="Okazaki Y."/>
            <person name="Muramatsu M."/>
            <person name="Hayashizaki Y."/>
        </authorList>
    </citation>
    <scope>NUCLEOTIDE SEQUENCE</scope>
    <source>
        <strain evidence="2">C57BL/6J</strain>
        <tissue evidence="2">Hypothalamus</tissue>
    </source>
</reference>
<feature type="region of interest" description="Disordered" evidence="1">
    <location>
        <begin position="14"/>
        <end position="58"/>
    </location>
</feature>
<name>Q3UUR4_MOUSE</name>
<reference evidence="2" key="7">
    <citation type="journal article" date="2005" name="Science">
        <title>The Transcriptional Landscape of the Mammalian Genome.</title>
        <authorList>
            <consortium name="The FANTOM Consortium"/>
            <consortium name="Riken Genome Exploration Research Group and Genome Science Group (Genome Network Project Core Group)"/>
        </authorList>
    </citation>
    <scope>NUCLEOTIDE SEQUENCE</scope>
    <source>
        <strain evidence="2">C57BL/6J</strain>
        <tissue evidence="2">Hypothalamus</tissue>
    </source>
</reference>
<evidence type="ECO:0000313" key="3">
    <source>
        <dbReference type="MGI" id="MGI:1100860"/>
    </source>
</evidence>
<reference evidence="2" key="6">
    <citation type="submission" date="2004-03" db="EMBL/GenBank/DDBJ databases">
        <authorList>
            <person name="Arakawa T."/>
            <person name="Carninci P."/>
            <person name="Fukuda S."/>
            <person name="Hashizume W."/>
            <person name="Hayashida K."/>
            <person name="Hori F."/>
            <person name="Iida J."/>
            <person name="Imamura K."/>
            <person name="Imotani K."/>
            <person name="Itoh M."/>
            <person name="Kanagawa S."/>
            <person name="Kawai J."/>
            <person name="Kojima M."/>
            <person name="Konno H."/>
            <person name="Murata M."/>
            <person name="Nakamura M."/>
            <person name="Ninomiya N."/>
            <person name="Nishiyori H."/>
            <person name="Nomura K."/>
            <person name="Ohno M."/>
            <person name="Sakazume N."/>
            <person name="Sano H."/>
            <person name="Sasaki D."/>
            <person name="Shibata K."/>
            <person name="Shiraki T."/>
            <person name="Tagami M."/>
            <person name="Tagami Y."/>
            <person name="Waki K."/>
            <person name="Watahiki A."/>
            <person name="Muramatsu M."/>
            <person name="Hayashizaki Y."/>
        </authorList>
    </citation>
    <scope>NUCLEOTIDE SEQUENCE</scope>
    <source>
        <strain evidence="2">C57BL/6J</strain>
        <tissue evidence="2">Hypothalamus</tissue>
    </source>
</reference>
<sequence>GSACLGFGLERGLVDTGAEAPSRGSGGGESEELRGCHPAPLAAPSRRRNGYQEVNAQT</sequence>
<dbReference type="MGI" id="MGI:1100860">
    <property type="gene designation" value="Frs2"/>
</dbReference>